<accession>R4MB07</accession>
<dbReference type="KEGG" id="mtuc:J113_17880"/>
<dbReference type="Pfam" id="PF08379">
    <property type="entry name" value="Bact_transglu_N"/>
    <property type="match status" value="1"/>
</dbReference>
<dbReference type="AlphaFoldDB" id="R4MB07"/>
<feature type="domain" description="Bacterial transglutaminase-like N-terminal" evidence="1">
    <location>
        <begin position="6"/>
        <end position="82"/>
    </location>
</feature>
<sequence length="183" mass="20830">MSIKVALEHRTSYTFDRLVRVYPHIVRLRPAPHSRTSIEAYSLRIEPADHFINWQQDALGNFLARLVFPNPMRQLRITVGLIADLKVINPFDFFIEDWAEIWPCAGMAYPKALADDLRPYLRPVDEDGDGSGPGELTQAWVRNFTVPDGTRTIDFLVALNRAINADVGYCVRMEPGVQTPDFT</sequence>
<dbReference type="InterPro" id="IPR038765">
    <property type="entry name" value="Papain-like_cys_pep_sf"/>
</dbReference>
<dbReference type="InterPro" id="IPR013589">
    <property type="entry name" value="Bac_transglu_N"/>
</dbReference>
<evidence type="ECO:0000313" key="2">
    <source>
        <dbReference type="EMBL" id="AGL28020.1"/>
    </source>
</evidence>
<proteinExistence type="predicted"/>
<organism evidence="2 3">
    <name type="scientific">Mycobacterium tuberculosis CAS/NITR204</name>
    <dbReference type="NCBI Taxonomy" id="1310114"/>
    <lineage>
        <taxon>Bacteria</taxon>
        <taxon>Bacillati</taxon>
        <taxon>Actinomycetota</taxon>
        <taxon>Actinomycetes</taxon>
        <taxon>Mycobacteriales</taxon>
        <taxon>Mycobacteriaceae</taxon>
        <taxon>Mycobacterium</taxon>
        <taxon>Mycobacterium tuberculosis complex</taxon>
    </lineage>
</organism>
<reference evidence="2 3" key="1">
    <citation type="journal article" date="2013" name="Genome Announc.">
        <title>Whole-Genome Sequences of Four Clinical Isolates of Mycobacterium tuberculosis from Tamil Nadu, South India.</title>
        <authorList>
            <person name="Narayanan S."/>
            <person name="Deshpande U."/>
        </authorList>
    </citation>
    <scope>NUCLEOTIDE SEQUENCE [LARGE SCALE GENOMIC DNA]</scope>
    <source>
        <strain evidence="2 3">CAS/NITR204</strain>
    </source>
</reference>
<dbReference type="PANTHER" id="PTHR33490">
    <property type="entry name" value="BLR5614 PROTEIN-RELATED"/>
    <property type="match status" value="1"/>
</dbReference>
<protein>
    <recommendedName>
        <fullName evidence="1">Bacterial transglutaminase-like N-terminal domain-containing protein</fullName>
    </recommendedName>
</protein>
<evidence type="ECO:0000313" key="3">
    <source>
        <dbReference type="Proteomes" id="UP000013548"/>
    </source>
</evidence>
<dbReference type="PANTHER" id="PTHR33490:SF1">
    <property type="entry name" value="SLL1233 PROTEIN"/>
    <property type="match status" value="1"/>
</dbReference>
<dbReference type="EMBL" id="CP005386">
    <property type="protein sequence ID" value="AGL28020.1"/>
    <property type="molecule type" value="Genomic_DNA"/>
</dbReference>
<gene>
    <name evidence="2" type="ORF">J113_17880</name>
</gene>
<name>R4MB07_MYCTX</name>
<evidence type="ECO:0000259" key="1">
    <source>
        <dbReference type="Pfam" id="PF08379"/>
    </source>
</evidence>
<dbReference type="Proteomes" id="UP000013548">
    <property type="component" value="Chromosome"/>
</dbReference>
<dbReference type="HOGENOM" id="CLU_1473688_0_0_11"/>
<dbReference type="PATRIC" id="fig|1310114.3.peg.3775"/>
<dbReference type="BioCyc" id="MTUB1310114:G13A2-2595-MONOMER"/>
<dbReference type="SUPFAM" id="SSF54001">
    <property type="entry name" value="Cysteine proteinases"/>
    <property type="match status" value="1"/>
</dbReference>